<feature type="domain" description="Prenyltransferase alpha-alpha toroid" evidence="3">
    <location>
        <begin position="6"/>
        <end position="152"/>
    </location>
</feature>
<dbReference type="Gene3D" id="1.50.10.20">
    <property type="match status" value="1"/>
</dbReference>
<dbReference type="InterPro" id="IPR001330">
    <property type="entry name" value="Prenyltrans"/>
</dbReference>
<dbReference type="GO" id="GO:0003824">
    <property type="term" value="F:catalytic activity"/>
    <property type="evidence" value="ECO:0007669"/>
    <property type="project" value="InterPro"/>
</dbReference>
<dbReference type="SUPFAM" id="SSF48239">
    <property type="entry name" value="Terpenoid cyclases/Protein prenyltransferases"/>
    <property type="match status" value="1"/>
</dbReference>
<feature type="non-terminal residue" evidence="4">
    <location>
        <position position="1"/>
    </location>
</feature>
<keyword evidence="2" id="KW-1133">Transmembrane helix</keyword>
<sequence length="1283" mass="145864">VLEVHSYAILSLSILGRLDLISIQDVINFLWSCYNPSTSGFIGQPYNFILPAHFKLSTIDNTYFAIKTLDLLMPNWNGYQIEKIELIQYIIGLQEIDPYFWYFGGFLNDGDLALDTLAIFEPNLLSSYYSIAALDVFNAISSINISNFHQYLGGLYDSGSDNFQIAYFLPIQNYGDLVGTSLGLILSDLTSYTTIDRAAVVNYTLSSRNTRGLWNFSTDYLYYELIDTFQVVKSLSEAGELLQITEIEKDTIATSLTLFFMYGGFSLLSQDYTSINLLYNLINSFNVSSRLNELDFQYLYTVIERSCLYKSIVDSEGFFAGTVFEENYLGYRSYPIEYYLSGNQIYLPEAERILISHESTYMALDSLNLISKLGDFGILHDLNNLISSIVDSQFLEAGYNNYGGFLPFLTFKLGTIPYQNEKVFIEYSYYATRVLEILSEHLGLENISSLGFDVLALNTYIQDKIREDSSELYFDPGYAPLAEILIEDTYDAIYILKTLGLFDLDEHKIRSFVLNNVNYSNIRSVYYSYKISELLSINIPLNHDLIYNLIGNLYSIEEYDYFQSIERKRIDPEILYWISYMVENDLRFSTTLINITSLNDFIFLSSGNNITFSINSTYGGTYDVLINGTLLGTGTFIPSENIISYSLDSFSGEMGEHDVYINTTTIEGTTAEFSSTFYVYSTSETMVQILTLDNYEFMTSGNIIRFILSSDYPDWYNFSIDGIGISSGGFYDNELFVFSIDGYDVGDHYVSIEAKGLDGKEGFASATFTVYSTSETLITLYSIYNFLFNSTGNYVNFSISSDFPEWHTLKVDGVLLEEGPYISDAIILYLLDGVSSGLHTLSIWANSTDKKETYTNVQFSVFSNSFIEIEIRALDNYEFRTLGNNVRFFINSSFPDIYEFFIDDIKLFTGTYNHSGQEFLFSIDGYSVREHNLTIYVNSTDGKEANVKTSFTVYSLSNTIVNIEELLDYEFETTGHFLIFNISSLYPDYYTILIDGMEVKRADYISGAFNFYSIDGYEVGSHSLFIWAIGEDDKIGMASSLFNVYSNSTTQINVNRIPNYEFMKIGNFINFSISSMYLGTYNVSIDGILVSSDNYSIDNTILINSDGYSVGDHLVIIVVKSIDGKTAYYENIFSVYSKSSTIITIHALDDYLLNSTGNFLNFSIYSKYPDYYELWIDDTLISSDIFNKDSFIVYSLDLMAQVLGNHTIYIYAIGLDKKQAELSDDFTIYEGVEDQEDLDPEGFISGAETVIVSIIPLGILIFIPGTIIVYTYRAEHHKKFLPE</sequence>
<gene>
    <name evidence="4" type="ORF">LCGC14_1426540</name>
</gene>
<evidence type="ECO:0000313" key="4">
    <source>
        <dbReference type="EMBL" id="KKM71838.1"/>
    </source>
</evidence>
<protein>
    <recommendedName>
        <fullName evidence="3">Prenyltransferase alpha-alpha toroid domain-containing protein</fullName>
    </recommendedName>
</protein>
<dbReference type="Pfam" id="PF00432">
    <property type="entry name" value="Prenyltrans"/>
    <property type="match status" value="1"/>
</dbReference>
<accession>A0A0F9JQA6</accession>
<dbReference type="InterPro" id="IPR008930">
    <property type="entry name" value="Terpenoid_cyclase/PrenylTrfase"/>
</dbReference>
<comment type="caution">
    <text evidence="4">The sequence shown here is derived from an EMBL/GenBank/DDBJ whole genome shotgun (WGS) entry which is preliminary data.</text>
</comment>
<keyword evidence="1" id="KW-0677">Repeat</keyword>
<organism evidence="4">
    <name type="scientific">marine sediment metagenome</name>
    <dbReference type="NCBI Taxonomy" id="412755"/>
    <lineage>
        <taxon>unclassified sequences</taxon>
        <taxon>metagenomes</taxon>
        <taxon>ecological metagenomes</taxon>
    </lineage>
</organism>
<keyword evidence="2" id="KW-0472">Membrane</keyword>
<reference evidence="4" key="1">
    <citation type="journal article" date="2015" name="Nature">
        <title>Complex archaea that bridge the gap between prokaryotes and eukaryotes.</title>
        <authorList>
            <person name="Spang A."/>
            <person name="Saw J.H."/>
            <person name="Jorgensen S.L."/>
            <person name="Zaremba-Niedzwiedzka K."/>
            <person name="Martijn J."/>
            <person name="Lind A.E."/>
            <person name="van Eijk R."/>
            <person name="Schleper C."/>
            <person name="Guy L."/>
            <person name="Ettema T.J."/>
        </authorList>
    </citation>
    <scope>NUCLEOTIDE SEQUENCE</scope>
</reference>
<evidence type="ECO:0000256" key="1">
    <source>
        <dbReference type="ARBA" id="ARBA00022737"/>
    </source>
</evidence>
<proteinExistence type="predicted"/>
<dbReference type="EMBL" id="LAZR01009566">
    <property type="protein sequence ID" value="KKM71838.1"/>
    <property type="molecule type" value="Genomic_DNA"/>
</dbReference>
<keyword evidence="2" id="KW-0812">Transmembrane</keyword>
<feature type="transmembrane region" description="Helical" evidence="2">
    <location>
        <begin position="1250"/>
        <end position="1272"/>
    </location>
</feature>
<evidence type="ECO:0000256" key="2">
    <source>
        <dbReference type="SAM" id="Phobius"/>
    </source>
</evidence>
<name>A0A0F9JQA6_9ZZZZ</name>
<evidence type="ECO:0000259" key="3">
    <source>
        <dbReference type="Pfam" id="PF00432"/>
    </source>
</evidence>